<evidence type="ECO:0000313" key="3">
    <source>
        <dbReference type="EMBL" id="QIB79133.1"/>
    </source>
</evidence>
<keyword evidence="3" id="KW-0540">Nuclease</keyword>
<dbReference type="EMBL" id="CP048738">
    <property type="protein sequence ID" value="QIB79133.1"/>
    <property type="molecule type" value="Genomic_DNA"/>
</dbReference>
<dbReference type="SUPFAM" id="SSF55608">
    <property type="entry name" value="Homing endonucleases"/>
    <property type="match status" value="1"/>
</dbReference>
<keyword evidence="3" id="KW-0378">Hydrolase</keyword>
<dbReference type="Pfam" id="PF01476">
    <property type="entry name" value="LysM"/>
    <property type="match status" value="1"/>
</dbReference>
<dbReference type="Gene3D" id="3.10.28.10">
    <property type="entry name" value="Homing endonucleases"/>
    <property type="match status" value="2"/>
</dbReference>
<dbReference type="KEGG" id="hale:G3A49_13800"/>
<dbReference type="InterPro" id="IPR027434">
    <property type="entry name" value="Homing_endonucl"/>
</dbReference>
<dbReference type="InterPro" id="IPR004860">
    <property type="entry name" value="LAGLIDADG_dom"/>
</dbReference>
<feature type="domain" description="Homing endonuclease LAGLIDADG" evidence="2">
    <location>
        <begin position="120"/>
        <end position="286"/>
    </location>
</feature>
<name>A0A6C0UX30_HALVO</name>
<dbReference type="Gene3D" id="1.10.10.60">
    <property type="entry name" value="Homeodomain-like"/>
    <property type="match status" value="1"/>
</dbReference>
<dbReference type="Pfam" id="PF03161">
    <property type="entry name" value="LAGLIDADG_2"/>
    <property type="match status" value="1"/>
</dbReference>
<feature type="domain" description="LysM" evidence="1">
    <location>
        <begin position="73"/>
        <end position="93"/>
    </location>
</feature>
<dbReference type="SUPFAM" id="SSF88659">
    <property type="entry name" value="Sigma3 and sigma4 domains of RNA polymerase sigma factors"/>
    <property type="match status" value="1"/>
</dbReference>
<dbReference type="GeneID" id="44084503"/>
<keyword evidence="3" id="KW-0255">Endonuclease</keyword>
<accession>A0A6C0UX30</accession>
<dbReference type="Proteomes" id="UP000465667">
    <property type="component" value="Chromosome"/>
</dbReference>
<evidence type="ECO:0000313" key="4">
    <source>
        <dbReference type="Proteomes" id="UP000465667"/>
    </source>
</evidence>
<sequence length="320" mass="36664">MRYEWLDEQVDEIIRLYVDEDQSMQSIADEFDVSSGTIRKRLLENDVSTRPEGSRYVWLDDHTEDIVERYTEKGESLQTIATNYGTSADAIKRRLLESNVELRDPPSEPDDLGFTPAQVSIVVGELLGDGCLYQMESGSCVFQVTNNKREHVAHVKRRLPDGLISSGQPYSVTRSNAFTDGDYTQWVIRSRVQPLFRELYDSWYESYEDRHRKVVPENYKLDETALLHWYWGDGNCILRDSGAPRVSFATHGFPEDSVKTLQSELESLGYANYTVKQKGVTNGSGLGIRLRDGSSRHFIGQFGPRNVVSEYDYKFPTVER</sequence>
<protein>
    <submittedName>
        <fullName evidence="3">Endonuclease I</fullName>
    </submittedName>
</protein>
<dbReference type="InterPro" id="IPR013324">
    <property type="entry name" value="RNA_pol_sigma_r3/r4-like"/>
</dbReference>
<gene>
    <name evidence="3" type="ORF">G3A49_13800</name>
</gene>
<organism evidence="3 4">
    <name type="scientific">Haloferax volcanii</name>
    <name type="common">Halobacterium volcanii</name>
    <dbReference type="NCBI Taxonomy" id="2246"/>
    <lineage>
        <taxon>Archaea</taxon>
        <taxon>Methanobacteriati</taxon>
        <taxon>Methanobacteriota</taxon>
        <taxon>Stenosarchaea group</taxon>
        <taxon>Halobacteria</taxon>
        <taxon>Halobacteriales</taxon>
        <taxon>Haloferacaceae</taxon>
        <taxon>Haloferax</taxon>
    </lineage>
</organism>
<dbReference type="RefSeq" id="WP_163489391.1">
    <property type="nucleotide sequence ID" value="NZ_CP048738.1"/>
</dbReference>
<dbReference type="GO" id="GO:0004519">
    <property type="term" value="F:endonuclease activity"/>
    <property type="evidence" value="ECO:0007669"/>
    <property type="project" value="UniProtKB-KW"/>
</dbReference>
<evidence type="ECO:0000259" key="1">
    <source>
        <dbReference type="Pfam" id="PF01476"/>
    </source>
</evidence>
<proteinExistence type="predicted"/>
<dbReference type="AlphaFoldDB" id="A0A6C0UX30"/>
<dbReference type="InterPro" id="IPR018392">
    <property type="entry name" value="LysM"/>
</dbReference>
<evidence type="ECO:0000259" key="2">
    <source>
        <dbReference type="Pfam" id="PF03161"/>
    </source>
</evidence>
<reference evidence="3 4" key="1">
    <citation type="submission" date="2020-02" db="EMBL/GenBank/DDBJ databases">
        <title>Whole genome sequence of Haloferax alexandrinus pws1.</title>
        <authorList>
            <person name="Verma D.K."/>
            <person name="Gopal K."/>
            <person name="Prasad E.S."/>
        </authorList>
    </citation>
    <scope>NUCLEOTIDE SEQUENCE [LARGE SCALE GENOMIC DNA]</scope>
    <source>
        <strain evidence="4">wsp1</strain>
    </source>
</reference>